<keyword evidence="3" id="KW-1185">Reference proteome</keyword>
<keyword evidence="1" id="KW-1133">Transmembrane helix</keyword>
<evidence type="ECO:0000313" key="2">
    <source>
        <dbReference type="EMBL" id="KJH72282.1"/>
    </source>
</evidence>
<dbReference type="EMBL" id="JYON01000006">
    <property type="protein sequence ID" value="KJH72282.1"/>
    <property type="molecule type" value="Genomic_DNA"/>
</dbReference>
<name>A0A0D8ZV83_9CYAN</name>
<dbReference type="Proteomes" id="UP000032452">
    <property type="component" value="Unassembled WGS sequence"/>
</dbReference>
<evidence type="ECO:0000256" key="1">
    <source>
        <dbReference type="SAM" id="Phobius"/>
    </source>
</evidence>
<protein>
    <submittedName>
        <fullName evidence="2">Uncharacterized protein</fullName>
    </submittedName>
</protein>
<sequence length="114" mass="13318">MHTKKLLLFTNIIEYSLFLALAMKLVWRFEPVKVEFHLDNGYTKIVFQRLVSLEMLDGDWFTDIPTIWIPLNLRQIGSVFLLSWQSSYAPGNIADVFAAYSNLPVVELKCDDFW</sequence>
<keyword evidence="1" id="KW-0812">Transmembrane</keyword>
<organism evidence="2 3">
    <name type="scientific">Aliterella atlantica CENA595</name>
    <dbReference type="NCBI Taxonomy" id="1618023"/>
    <lineage>
        <taxon>Bacteria</taxon>
        <taxon>Bacillati</taxon>
        <taxon>Cyanobacteriota</taxon>
        <taxon>Cyanophyceae</taxon>
        <taxon>Chroococcidiopsidales</taxon>
        <taxon>Aliterellaceae</taxon>
        <taxon>Aliterella</taxon>
    </lineage>
</organism>
<proteinExistence type="predicted"/>
<feature type="transmembrane region" description="Helical" evidence="1">
    <location>
        <begin position="6"/>
        <end position="27"/>
    </location>
</feature>
<reference evidence="2 3" key="1">
    <citation type="submission" date="2015-02" db="EMBL/GenBank/DDBJ databases">
        <title>Draft genome of a novel marine cyanobacterium (Chroococcales) isolated from South Atlantic Ocean.</title>
        <authorList>
            <person name="Rigonato J."/>
            <person name="Alvarenga D.O."/>
            <person name="Branco L.H."/>
            <person name="Varani A.M."/>
            <person name="Brandini F.P."/>
            <person name="Fiore M.F."/>
        </authorList>
    </citation>
    <scope>NUCLEOTIDE SEQUENCE [LARGE SCALE GENOMIC DNA]</scope>
    <source>
        <strain evidence="2 3">CENA595</strain>
    </source>
</reference>
<gene>
    <name evidence="2" type="ORF">UH38_07595</name>
</gene>
<dbReference type="STRING" id="1618023.UH38_07595"/>
<accession>A0A0D8ZV83</accession>
<keyword evidence="1" id="KW-0472">Membrane</keyword>
<comment type="caution">
    <text evidence="2">The sequence shown here is derived from an EMBL/GenBank/DDBJ whole genome shotgun (WGS) entry which is preliminary data.</text>
</comment>
<dbReference type="AlphaFoldDB" id="A0A0D8ZV83"/>
<evidence type="ECO:0000313" key="3">
    <source>
        <dbReference type="Proteomes" id="UP000032452"/>
    </source>
</evidence>